<sequence length="282" mass="32442">MKQFKNKVLTLIVMCLFSMGIMAQKTFYDMERLTVNENVSSIITASEPIRMVDISTDSIVGDKPLDNVIRLKPTSSHHQDGEVMGIVTIITERYRVQYALVYTSKMEEAVADKEVELVERNAFHNPEISMSTQDMVAYAMKVWNSPAKYRGTYSNHHKLKMRLNNIYVVGEYIFVDFSVENLTNLQFDIDELRFKLQDKKQQKATNVQTLELKPALLLDRSLSFKKGYRNVAVLKKMTFPNDKVLSIELSEKQISGRTISLQLDYEDVLSADSFSSLLLREQ</sequence>
<accession>A0AA91TL79</accession>
<feature type="chain" id="PRO_5041642254" evidence="1">
    <location>
        <begin position="24"/>
        <end position="282"/>
    </location>
</feature>
<organism evidence="2 3">
    <name type="scientific">Segatella copri</name>
    <dbReference type="NCBI Taxonomy" id="165179"/>
    <lineage>
        <taxon>Bacteria</taxon>
        <taxon>Pseudomonadati</taxon>
        <taxon>Bacteroidota</taxon>
        <taxon>Bacteroidia</taxon>
        <taxon>Bacteroidales</taxon>
        <taxon>Prevotellaceae</taxon>
        <taxon>Segatella</taxon>
    </lineage>
</organism>
<protein>
    <submittedName>
        <fullName evidence="2">Conjugative transposon protein TraN</fullName>
    </submittedName>
</protein>
<dbReference type="InterPro" id="IPR022298">
    <property type="entry name" value="Conjug_transposon_TraN"/>
</dbReference>
<gene>
    <name evidence="2" type="primary">traN</name>
    <name evidence="2" type="ORF">CFT61_04170</name>
</gene>
<keyword evidence="1" id="KW-0732">Signal</keyword>
<reference evidence="2 3" key="1">
    <citation type="submission" date="2017-07" db="EMBL/GenBank/DDBJ databases">
        <title>Draft genome sequence of Prevotella copri isolated from the gut of healthy adult Indian.</title>
        <authorList>
            <person name="Das B."/>
            <person name="Bag S."/>
            <person name="Ghosh T.S."/>
        </authorList>
    </citation>
    <scope>NUCLEOTIDE SEQUENCE [LARGE SCALE GENOMIC DNA]</scope>
    <source>
        <strain evidence="2 3">Indica</strain>
    </source>
</reference>
<dbReference type="NCBIfam" id="TIGR03780">
    <property type="entry name" value="Bac_Flav_CT_N"/>
    <property type="match status" value="1"/>
</dbReference>
<feature type="signal peptide" evidence="1">
    <location>
        <begin position="1"/>
        <end position="23"/>
    </location>
</feature>
<comment type="caution">
    <text evidence="2">The sequence shown here is derived from an EMBL/GenBank/DDBJ whole genome shotgun (WGS) entry which is preliminary data.</text>
</comment>
<evidence type="ECO:0000313" key="3">
    <source>
        <dbReference type="Proteomes" id="UP000215155"/>
    </source>
</evidence>
<dbReference type="EMBL" id="NMPZ01000004">
    <property type="protein sequence ID" value="OXL44869.1"/>
    <property type="molecule type" value="Genomic_DNA"/>
</dbReference>
<name>A0AA91TL79_9BACT</name>
<dbReference type="Proteomes" id="UP000215155">
    <property type="component" value="Unassembled WGS sequence"/>
</dbReference>
<dbReference type="AlphaFoldDB" id="A0AA91TL79"/>
<dbReference type="Pfam" id="PF13595">
    <property type="entry name" value="DUF4138"/>
    <property type="match status" value="1"/>
</dbReference>
<evidence type="ECO:0000313" key="2">
    <source>
        <dbReference type="EMBL" id="OXL44869.1"/>
    </source>
</evidence>
<evidence type="ECO:0000256" key="1">
    <source>
        <dbReference type="SAM" id="SignalP"/>
    </source>
</evidence>
<proteinExistence type="predicted"/>